<keyword evidence="1" id="KW-0732">Signal</keyword>
<dbReference type="InterPro" id="IPR014262">
    <property type="entry name" value="HAF_rpt"/>
</dbReference>
<dbReference type="InterPro" id="IPR005546">
    <property type="entry name" value="Autotransporte_beta"/>
</dbReference>
<dbReference type="SMART" id="SM00869">
    <property type="entry name" value="Autotransporter"/>
    <property type="match status" value="1"/>
</dbReference>
<dbReference type="AlphaFoldDB" id="A0A6B3RSU6"/>
<evidence type="ECO:0000259" key="2">
    <source>
        <dbReference type="PROSITE" id="PS51208"/>
    </source>
</evidence>
<dbReference type="RefSeq" id="WP_164615389.1">
    <property type="nucleotide sequence ID" value="NZ_JAAIKE010000014.1"/>
</dbReference>
<sequence>MVQTVGMSLGAAVTLSCMGATAFAQVLECDSAAPVGTEAYEICDLGTLDTGTRSAASGVSADGTVVIGSANTNDGMRPFRWTQSGGMQNLGVLYDDYTTARGVNADGTVVVGTSGNRAFRWVDGVGMSDIGTLAGGNTTANAVSPDGSVVVGYSTVSDLQLAYRWTETSMESLITGTHSEAFGVNSDGTVIVGHYYTGWWVAFRWVEGSGMQSLGSLGGYVRSRANAVTPDGSIVVGSAATADDSTHAFRWIANGTAGVSSNPQMEDLGTFEGGSYSDATAVNADGSVVVGYSDDGASGWAFRWVEGVGMQNLGGLTGASYSIANGVSADGSIVVGESASYGEDHYDMGTSRAFIWREAGDDGTMEDIANLTASVPILGNDSAVAQAEQQFALGQTMEQQAFVQSGQMVMSAQTNIQHTGRNPTTVGARNSSVGAISFGRGISDTVTLGATLSLSGTSLKNNAFDMDTDLGAALWGQYSAGGAARTGLQFSGAIGYMTSEGEIARGRLLTDVLLATGSSTVETRAVKASIGHGLEHGDWLITSQIGIAHYDTRREAYAETGASFNASYDEMRSSRTVATLGVTGAFDVSERGRLAIGVGVDQELNPERPRLTGTSDIPGLATFDIGGTFSPNRTRGFATVDYTHDFENGSSVTGNLRVGDAVYGTTRSVGVGVSYSMQF</sequence>
<dbReference type="InterPro" id="IPR036709">
    <property type="entry name" value="Autotransporte_beta_dom_sf"/>
</dbReference>
<dbReference type="Pfam" id="PF03797">
    <property type="entry name" value="Autotransporter"/>
    <property type="match status" value="1"/>
</dbReference>
<evidence type="ECO:0000313" key="3">
    <source>
        <dbReference type="EMBL" id="NEX48601.1"/>
    </source>
</evidence>
<dbReference type="EMBL" id="JAAIKE010000014">
    <property type="protein sequence ID" value="NEX48601.1"/>
    <property type="molecule type" value="Genomic_DNA"/>
</dbReference>
<dbReference type="PROSITE" id="PS51208">
    <property type="entry name" value="AUTOTRANSPORTER"/>
    <property type="match status" value="1"/>
</dbReference>
<feature type="domain" description="Autotransporter" evidence="2">
    <location>
        <begin position="401"/>
        <end position="679"/>
    </location>
</feature>
<dbReference type="NCBIfam" id="TIGR02913">
    <property type="entry name" value="HAF_rpt"/>
    <property type="match status" value="4"/>
</dbReference>
<proteinExistence type="predicted"/>
<evidence type="ECO:0000256" key="1">
    <source>
        <dbReference type="SAM" id="SignalP"/>
    </source>
</evidence>
<organism evidence="3 4">
    <name type="scientific">Pseudotabrizicola algicola</name>
    <dbReference type="NCBI Taxonomy" id="2709381"/>
    <lineage>
        <taxon>Bacteria</taxon>
        <taxon>Pseudomonadati</taxon>
        <taxon>Pseudomonadota</taxon>
        <taxon>Alphaproteobacteria</taxon>
        <taxon>Rhodobacterales</taxon>
        <taxon>Paracoccaceae</taxon>
        <taxon>Pseudotabrizicola</taxon>
    </lineage>
</organism>
<reference evidence="3 4" key="1">
    <citation type="submission" date="2020-02" db="EMBL/GenBank/DDBJ databases">
        <title>Rhodobacter algicola sp. nov., isolated from microalga culture.</title>
        <authorList>
            <person name="Park C.-Y."/>
        </authorList>
    </citation>
    <scope>NUCLEOTIDE SEQUENCE [LARGE SCALE GENOMIC DNA]</scope>
    <source>
        <strain evidence="3 4">ETT8</strain>
    </source>
</reference>
<comment type="caution">
    <text evidence="3">The sequence shown here is derived from an EMBL/GenBank/DDBJ whole genome shotgun (WGS) entry which is preliminary data.</text>
</comment>
<gene>
    <name evidence="3" type="ORF">G3572_20600</name>
</gene>
<dbReference type="SUPFAM" id="SSF103515">
    <property type="entry name" value="Autotransporter"/>
    <property type="match status" value="1"/>
</dbReference>
<dbReference type="Proteomes" id="UP000481421">
    <property type="component" value="Unassembled WGS sequence"/>
</dbReference>
<feature type="chain" id="PRO_5025603786" evidence="1">
    <location>
        <begin position="25"/>
        <end position="679"/>
    </location>
</feature>
<feature type="signal peptide" evidence="1">
    <location>
        <begin position="1"/>
        <end position="24"/>
    </location>
</feature>
<dbReference type="Gene3D" id="2.40.128.130">
    <property type="entry name" value="Autotransporter beta-domain"/>
    <property type="match status" value="1"/>
</dbReference>
<keyword evidence="4" id="KW-1185">Reference proteome</keyword>
<name>A0A6B3RSU6_9RHOB</name>
<accession>A0A6B3RSU6</accession>
<evidence type="ECO:0000313" key="4">
    <source>
        <dbReference type="Proteomes" id="UP000481421"/>
    </source>
</evidence>
<protein>
    <submittedName>
        <fullName evidence="3">Autotransporter domain-containing protein</fullName>
    </submittedName>
</protein>